<accession>A0A139I6L4</accession>
<name>A0A139I6L4_9PEZI</name>
<evidence type="ECO:0000256" key="1">
    <source>
        <dbReference type="SAM" id="MobiDB-lite"/>
    </source>
</evidence>
<evidence type="ECO:0000313" key="3">
    <source>
        <dbReference type="Proteomes" id="UP000073492"/>
    </source>
</evidence>
<dbReference type="EMBL" id="LFZO01000267">
    <property type="protein sequence ID" value="KXT10336.1"/>
    <property type="molecule type" value="Genomic_DNA"/>
</dbReference>
<protein>
    <submittedName>
        <fullName evidence="2">Uncharacterized protein</fullName>
    </submittedName>
</protein>
<evidence type="ECO:0000313" key="2">
    <source>
        <dbReference type="EMBL" id="KXT10336.1"/>
    </source>
</evidence>
<feature type="compositionally biased region" description="Basic and acidic residues" evidence="1">
    <location>
        <begin position="213"/>
        <end position="224"/>
    </location>
</feature>
<proteinExistence type="predicted"/>
<feature type="region of interest" description="Disordered" evidence="1">
    <location>
        <begin position="198"/>
        <end position="224"/>
    </location>
</feature>
<reference evidence="2 3" key="1">
    <citation type="submission" date="2015-07" db="EMBL/GenBank/DDBJ databases">
        <title>Comparative genomics of the Sigatoka disease complex on banana suggests a link between parallel evolutionary changes in Pseudocercospora fijiensis and Pseudocercospora eumusae and increased virulence on the banana host.</title>
        <authorList>
            <person name="Chang T.-C."/>
            <person name="Salvucci A."/>
            <person name="Crous P.W."/>
            <person name="Stergiopoulos I."/>
        </authorList>
    </citation>
    <scope>NUCLEOTIDE SEQUENCE [LARGE SCALE GENOMIC DNA]</scope>
    <source>
        <strain evidence="2 3">CBS 116634</strain>
    </source>
</reference>
<dbReference type="Proteomes" id="UP000073492">
    <property type="component" value="Unassembled WGS sequence"/>
</dbReference>
<keyword evidence="3" id="KW-1185">Reference proteome</keyword>
<organism evidence="2 3">
    <name type="scientific">Pseudocercospora musae</name>
    <dbReference type="NCBI Taxonomy" id="113226"/>
    <lineage>
        <taxon>Eukaryota</taxon>
        <taxon>Fungi</taxon>
        <taxon>Dikarya</taxon>
        <taxon>Ascomycota</taxon>
        <taxon>Pezizomycotina</taxon>
        <taxon>Dothideomycetes</taxon>
        <taxon>Dothideomycetidae</taxon>
        <taxon>Mycosphaerellales</taxon>
        <taxon>Mycosphaerellaceae</taxon>
        <taxon>Pseudocercospora</taxon>
    </lineage>
</organism>
<comment type="caution">
    <text evidence="2">The sequence shown here is derived from an EMBL/GenBank/DDBJ whole genome shotgun (WGS) entry which is preliminary data.</text>
</comment>
<sequence length="224" mass="25633">MTITEFTPVTFEQSSRSSTRVSYDTQERYPPSLRGRDEIDHLGKSTLALAYEVYVNTIDPNASRETLISSFSLRGFQIPGQGQHTHLHRIVLATREPGYMVVTGAPHAALDGAHRLLYDAVIAWRDHVKRGRAEWLELSYEGIFEWGGEFAMGTHELVLGEPRDAAWANALWMPRDVHRQGFRSPMEFEEYMHALTRRESGRGQRGRRRRAAARRERVRVASPT</sequence>
<gene>
    <name evidence="2" type="ORF">AC579_1035</name>
</gene>
<dbReference type="AlphaFoldDB" id="A0A139I6L4"/>
<dbReference type="OrthoDB" id="3647426at2759"/>